<comment type="caution">
    <text evidence="6">The sequence shown here is derived from an EMBL/GenBank/DDBJ whole genome shotgun (WGS) entry which is preliminary data.</text>
</comment>
<dbReference type="Gene3D" id="1.10.10.10">
    <property type="entry name" value="Winged helix-like DNA-binding domain superfamily/Winged helix DNA-binding domain"/>
    <property type="match status" value="1"/>
</dbReference>
<name>A0A3A1YS03_9GAMM</name>
<evidence type="ECO:0000259" key="5">
    <source>
        <dbReference type="PROSITE" id="PS51063"/>
    </source>
</evidence>
<feature type="domain" description="Cyclic nucleotide-binding" evidence="4">
    <location>
        <begin position="48"/>
        <end position="143"/>
    </location>
</feature>
<dbReference type="Gene3D" id="2.60.120.10">
    <property type="entry name" value="Jelly Rolls"/>
    <property type="match status" value="1"/>
</dbReference>
<dbReference type="InterPro" id="IPR050397">
    <property type="entry name" value="Env_Response_Regulators"/>
</dbReference>
<dbReference type="PROSITE" id="PS50042">
    <property type="entry name" value="CNMP_BINDING_3"/>
    <property type="match status" value="1"/>
</dbReference>
<dbReference type="OrthoDB" id="61906at2"/>
<evidence type="ECO:0000256" key="1">
    <source>
        <dbReference type="ARBA" id="ARBA00023015"/>
    </source>
</evidence>
<sequence length="272" mass="31325">MDLVYTFLEIPLVAIRTRKDITIDDVGGNASLLQFCRQGRIIHGVNRQVLFESGDLADRIFLLIHGSIQVFTNNDEHELVLSYLTGLNFFGEMGYVGQETRRSASIRCRTECTIVEMEYKEFDKFIMSYPQTLKVLCEHLARRLKHTTQQISSMAFDDVHDRVIETIFHLAQIPDAISHPHGIQIRTTRQEIGNMLGCSRETVGRVIKSMEDKGLLYSKGKTIILNYPRSFHEDQPNFQPEWSPRRANNNLPKKTRIAGIEHLYSAYADDDY</sequence>
<evidence type="ECO:0000259" key="4">
    <source>
        <dbReference type="PROSITE" id="PS50042"/>
    </source>
</evidence>
<dbReference type="GO" id="GO:0003700">
    <property type="term" value="F:DNA-binding transcription factor activity"/>
    <property type="evidence" value="ECO:0007669"/>
    <property type="project" value="TreeGrafter"/>
</dbReference>
<dbReference type="CDD" id="cd00038">
    <property type="entry name" value="CAP_ED"/>
    <property type="match status" value="1"/>
</dbReference>
<dbReference type="InterPro" id="IPR036388">
    <property type="entry name" value="WH-like_DNA-bd_sf"/>
</dbReference>
<dbReference type="SMART" id="SM00419">
    <property type="entry name" value="HTH_CRP"/>
    <property type="match status" value="1"/>
</dbReference>
<keyword evidence="3" id="KW-0804">Transcription</keyword>
<proteinExistence type="predicted"/>
<dbReference type="Pfam" id="PF13545">
    <property type="entry name" value="HTH_Crp_2"/>
    <property type="match status" value="1"/>
</dbReference>
<organism evidence="6 7">
    <name type="scientific">Psittacicella hinzii</name>
    <dbReference type="NCBI Taxonomy" id="2028575"/>
    <lineage>
        <taxon>Bacteria</taxon>
        <taxon>Pseudomonadati</taxon>
        <taxon>Pseudomonadota</taxon>
        <taxon>Gammaproteobacteria</taxon>
        <taxon>Pasteurellales</taxon>
        <taxon>Psittacicellaceae</taxon>
        <taxon>Psittacicella</taxon>
    </lineage>
</organism>
<dbReference type="PROSITE" id="PS51063">
    <property type="entry name" value="HTH_CRP_2"/>
    <property type="match status" value="1"/>
</dbReference>
<reference evidence="6 7" key="1">
    <citation type="submission" date="2017-08" db="EMBL/GenBank/DDBJ databases">
        <title>Reclassification of Bisgaard taxon 37 and 44.</title>
        <authorList>
            <person name="Christensen H."/>
        </authorList>
    </citation>
    <scope>NUCLEOTIDE SEQUENCE [LARGE SCALE GENOMIC DNA]</scope>
    <source>
        <strain evidence="6 7">111</strain>
    </source>
</reference>
<dbReference type="InterPro" id="IPR014710">
    <property type="entry name" value="RmlC-like_jellyroll"/>
</dbReference>
<dbReference type="GO" id="GO:0005829">
    <property type="term" value="C:cytosol"/>
    <property type="evidence" value="ECO:0007669"/>
    <property type="project" value="TreeGrafter"/>
</dbReference>
<evidence type="ECO:0000256" key="2">
    <source>
        <dbReference type="ARBA" id="ARBA00023125"/>
    </source>
</evidence>
<dbReference type="PANTHER" id="PTHR24567">
    <property type="entry name" value="CRP FAMILY TRANSCRIPTIONAL REGULATORY PROTEIN"/>
    <property type="match status" value="1"/>
</dbReference>
<dbReference type="SUPFAM" id="SSF46785">
    <property type="entry name" value="Winged helix' DNA-binding domain"/>
    <property type="match status" value="1"/>
</dbReference>
<dbReference type="Proteomes" id="UP000265916">
    <property type="component" value="Unassembled WGS sequence"/>
</dbReference>
<feature type="domain" description="HTH crp-type" evidence="5">
    <location>
        <begin position="157"/>
        <end position="229"/>
    </location>
</feature>
<dbReference type="InterPro" id="IPR018490">
    <property type="entry name" value="cNMP-bd_dom_sf"/>
</dbReference>
<keyword evidence="7" id="KW-1185">Reference proteome</keyword>
<dbReference type="SMART" id="SM00100">
    <property type="entry name" value="cNMP"/>
    <property type="match status" value="1"/>
</dbReference>
<dbReference type="InterPro" id="IPR036390">
    <property type="entry name" value="WH_DNA-bd_sf"/>
</dbReference>
<keyword evidence="1" id="KW-0805">Transcription regulation</keyword>
<dbReference type="AlphaFoldDB" id="A0A3A1YS03"/>
<dbReference type="Pfam" id="PF00027">
    <property type="entry name" value="cNMP_binding"/>
    <property type="match status" value="1"/>
</dbReference>
<dbReference type="InterPro" id="IPR012318">
    <property type="entry name" value="HTH_CRP"/>
</dbReference>
<gene>
    <name evidence="6" type="ORF">CKF58_01285</name>
</gene>
<dbReference type="PRINTS" id="PR00034">
    <property type="entry name" value="HTHCRP"/>
</dbReference>
<dbReference type="GO" id="GO:0003677">
    <property type="term" value="F:DNA binding"/>
    <property type="evidence" value="ECO:0007669"/>
    <property type="project" value="UniProtKB-KW"/>
</dbReference>
<protein>
    <submittedName>
        <fullName evidence="6">Uncharacterized protein</fullName>
    </submittedName>
</protein>
<dbReference type="EMBL" id="NRJG01000021">
    <property type="protein sequence ID" value="RIY39988.1"/>
    <property type="molecule type" value="Genomic_DNA"/>
</dbReference>
<dbReference type="InterPro" id="IPR000595">
    <property type="entry name" value="cNMP-bd_dom"/>
</dbReference>
<evidence type="ECO:0000313" key="7">
    <source>
        <dbReference type="Proteomes" id="UP000265916"/>
    </source>
</evidence>
<keyword evidence="2" id="KW-0238">DNA-binding</keyword>
<evidence type="ECO:0000256" key="3">
    <source>
        <dbReference type="ARBA" id="ARBA00023163"/>
    </source>
</evidence>
<evidence type="ECO:0000313" key="6">
    <source>
        <dbReference type="EMBL" id="RIY39988.1"/>
    </source>
</evidence>
<dbReference type="PANTHER" id="PTHR24567:SF68">
    <property type="entry name" value="DNA-BINDING TRANSCRIPTIONAL DUAL REGULATOR CRP"/>
    <property type="match status" value="1"/>
</dbReference>
<dbReference type="SUPFAM" id="SSF51206">
    <property type="entry name" value="cAMP-binding domain-like"/>
    <property type="match status" value="1"/>
</dbReference>
<accession>A0A3A1YS03</accession>